<gene>
    <name evidence="2" type="primary">g1766</name>
    <name evidence="2" type="ORF">EsDP_00001766</name>
</gene>
<keyword evidence="3" id="KW-1185">Reference proteome</keyword>
<reference evidence="3" key="1">
    <citation type="submission" date="2024-06" db="EMBL/GenBank/DDBJ databases">
        <title>Draft Genome Sequences of Epichloe bromicola Strains Isolated from Elymus ciliaris.</title>
        <authorList>
            <consortium name="Epichloe bromicola genome sequencing consortium"/>
            <person name="Miura A."/>
            <person name="Imano S."/>
            <person name="Ashida A."/>
            <person name="Sato I."/>
            <person name="Chiba S."/>
            <person name="Tanaka A."/>
            <person name="Camagna M."/>
            <person name="Takemoto D."/>
        </authorList>
    </citation>
    <scope>NUCLEOTIDE SEQUENCE [LARGE SCALE GENOMIC DNA]</scope>
    <source>
        <strain evidence="3">DP</strain>
    </source>
</reference>
<accession>A0ABQ0CIT1</accession>
<name>A0ABQ0CIT1_9HYPO</name>
<dbReference type="EMBL" id="BAAFGZ010000041">
    <property type="protein sequence ID" value="GAB0133354.1"/>
    <property type="molecule type" value="Genomic_DNA"/>
</dbReference>
<evidence type="ECO:0000256" key="1">
    <source>
        <dbReference type="SAM" id="MobiDB-lite"/>
    </source>
</evidence>
<organism evidence="2 3">
    <name type="scientific">Epichloe bromicola</name>
    <dbReference type="NCBI Taxonomy" id="79588"/>
    <lineage>
        <taxon>Eukaryota</taxon>
        <taxon>Fungi</taxon>
        <taxon>Dikarya</taxon>
        <taxon>Ascomycota</taxon>
        <taxon>Pezizomycotina</taxon>
        <taxon>Sordariomycetes</taxon>
        <taxon>Hypocreomycetidae</taxon>
        <taxon>Hypocreales</taxon>
        <taxon>Clavicipitaceae</taxon>
        <taxon>Epichloe</taxon>
    </lineage>
</organism>
<dbReference type="Proteomes" id="UP001562357">
    <property type="component" value="Unassembled WGS sequence"/>
</dbReference>
<sequence length="70" mass="8146">MLKTRRDPFEGPFMTPHNNEPDSVLTLMTAHRRDLRSGMARMQNRYGDEKDAPLKGNEFDSLPYMYLTAL</sequence>
<protein>
    <submittedName>
        <fullName evidence="2">Uncharacterized protein</fullName>
    </submittedName>
</protein>
<feature type="region of interest" description="Disordered" evidence="1">
    <location>
        <begin position="1"/>
        <end position="22"/>
    </location>
</feature>
<comment type="caution">
    <text evidence="2">The sequence shown here is derived from an EMBL/GenBank/DDBJ whole genome shotgun (WGS) entry which is preliminary data.</text>
</comment>
<proteinExistence type="predicted"/>
<evidence type="ECO:0000313" key="3">
    <source>
        <dbReference type="Proteomes" id="UP001562357"/>
    </source>
</evidence>
<evidence type="ECO:0000313" key="2">
    <source>
        <dbReference type="EMBL" id="GAB0133354.1"/>
    </source>
</evidence>